<dbReference type="AlphaFoldDB" id="A0A023BY43"/>
<dbReference type="PROSITE" id="PS51007">
    <property type="entry name" value="CYTC"/>
    <property type="match status" value="2"/>
</dbReference>
<dbReference type="PANTHER" id="PTHR30600:SF7">
    <property type="entry name" value="CYTOCHROME C PEROXIDASE-RELATED"/>
    <property type="match status" value="1"/>
</dbReference>
<keyword evidence="4 13" id="KW-0349">Heme</keyword>
<evidence type="ECO:0000256" key="6">
    <source>
        <dbReference type="ARBA" id="ARBA00022729"/>
    </source>
</evidence>
<evidence type="ECO:0000256" key="3">
    <source>
        <dbReference type="ARBA" id="ARBA00022448"/>
    </source>
</evidence>
<evidence type="ECO:0000256" key="10">
    <source>
        <dbReference type="ARBA" id="ARBA00023004"/>
    </source>
</evidence>
<dbReference type="EMBL" id="AQRA01000002">
    <property type="protein sequence ID" value="EZH74976.1"/>
    <property type="molecule type" value="Genomic_DNA"/>
</dbReference>
<feature type="binding site" description="covalent" evidence="13">
    <location>
        <position position="91"/>
    </location>
    <ligand>
        <name>heme c</name>
        <dbReference type="ChEBI" id="CHEBI:61717"/>
        <label>1</label>
    </ligand>
</feature>
<dbReference type="PIRSF" id="PIRSF000294">
    <property type="entry name" value="Cytochrome-c_peroxidase"/>
    <property type="match status" value="1"/>
</dbReference>
<keyword evidence="8" id="KW-0249">Electron transport</keyword>
<dbReference type="InterPro" id="IPR051395">
    <property type="entry name" value="Cytochrome_c_Peroxidase/MauG"/>
</dbReference>
<dbReference type="InterPro" id="IPR009056">
    <property type="entry name" value="Cyt_c-like_dom"/>
</dbReference>
<comment type="caution">
    <text evidence="16">The sequence shown here is derived from an EMBL/GenBank/DDBJ whole genome shotgun (WGS) entry which is preliminary data.</text>
</comment>
<comment type="subcellular location">
    <subcellularLocation>
        <location evidence="1">Periplasm</location>
    </subcellularLocation>
</comment>
<dbReference type="GO" id="GO:0046872">
    <property type="term" value="F:metal ion binding"/>
    <property type="evidence" value="ECO:0007669"/>
    <property type="project" value="UniProtKB-KW"/>
</dbReference>
<keyword evidence="10 14" id="KW-0408">Iron</keyword>
<dbReference type="GO" id="GO:0004130">
    <property type="term" value="F:cytochrome-c peroxidase activity"/>
    <property type="evidence" value="ECO:0007669"/>
    <property type="project" value="TreeGrafter"/>
</dbReference>
<gene>
    <name evidence="16" type="ORF">ATO12_09590</name>
</gene>
<feature type="binding site" description="axial binding residue" evidence="14">
    <location>
        <position position="95"/>
    </location>
    <ligand>
        <name>heme c</name>
        <dbReference type="ChEBI" id="CHEBI:61717"/>
        <label>1</label>
    </ligand>
    <ligandPart>
        <name>Fe</name>
        <dbReference type="ChEBI" id="CHEBI:18248"/>
    </ligandPart>
</feature>
<dbReference type="Gene3D" id="1.10.760.10">
    <property type="entry name" value="Cytochrome c-like domain"/>
    <property type="match status" value="2"/>
</dbReference>
<dbReference type="GO" id="GO:0020037">
    <property type="term" value="F:heme binding"/>
    <property type="evidence" value="ECO:0007669"/>
    <property type="project" value="InterPro"/>
</dbReference>
<evidence type="ECO:0000256" key="12">
    <source>
        <dbReference type="ARBA" id="ARBA00073576"/>
    </source>
</evidence>
<evidence type="ECO:0000313" key="16">
    <source>
        <dbReference type="EMBL" id="EZH74976.1"/>
    </source>
</evidence>
<name>A0A023BY43_9FLAO</name>
<keyword evidence="3" id="KW-0813">Transport</keyword>
<keyword evidence="9" id="KW-0560">Oxidoreductase</keyword>
<proteinExistence type="predicted"/>
<feature type="domain" description="Cytochrome c" evidence="15">
    <location>
        <begin position="69"/>
        <end position="178"/>
    </location>
</feature>
<protein>
    <recommendedName>
        <fullName evidence="12">Methylamine utilization protein MauG</fullName>
    </recommendedName>
</protein>
<feature type="binding site" description="axial binding residue" evidence="14">
    <location>
        <position position="316"/>
    </location>
    <ligand>
        <name>heme c</name>
        <dbReference type="ChEBI" id="CHEBI:61717"/>
        <label>2</label>
    </ligand>
    <ligandPart>
        <name>Fe</name>
        <dbReference type="ChEBI" id="CHEBI:18248"/>
    </ligandPart>
</feature>
<evidence type="ECO:0000313" key="17">
    <source>
        <dbReference type="Proteomes" id="UP000023541"/>
    </source>
</evidence>
<dbReference type="GO" id="GO:0042597">
    <property type="term" value="C:periplasmic space"/>
    <property type="evidence" value="ECO:0007669"/>
    <property type="project" value="UniProtKB-SubCell"/>
</dbReference>
<evidence type="ECO:0000256" key="13">
    <source>
        <dbReference type="PIRSR" id="PIRSR000294-1"/>
    </source>
</evidence>
<dbReference type="Pfam" id="PF03150">
    <property type="entry name" value="CCP_MauG"/>
    <property type="match status" value="1"/>
</dbReference>
<feature type="binding site" description="axial binding residue" evidence="14">
    <location>
        <position position="241"/>
    </location>
    <ligand>
        <name>heme c</name>
        <dbReference type="ChEBI" id="CHEBI:61717"/>
        <label>2</label>
    </ligand>
    <ligandPart>
        <name>Fe</name>
        <dbReference type="ChEBI" id="CHEBI:18248"/>
    </ligandPart>
</feature>
<keyword evidence="5 14" id="KW-0479">Metal-binding</keyword>
<feature type="binding site" description="covalent" evidence="13">
    <location>
        <position position="94"/>
    </location>
    <ligand>
        <name>heme c</name>
        <dbReference type="ChEBI" id="CHEBI:61717"/>
        <label>1</label>
    </ligand>
</feature>
<evidence type="ECO:0000256" key="11">
    <source>
        <dbReference type="ARBA" id="ARBA00058991"/>
    </source>
</evidence>
<dbReference type="GO" id="GO:0009055">
    <property type="term" value="F:electron transfer activity"/>
    <property type="evidence" value="ECO:0007669"/>
    <property type="project" value="InterPro"/>
</dbReference>
<dbReference type="InterPro" id="IPR036909">
    <property type="entry name" value="Cyt_c-like_dom_sf"/>
</dbReference>
<dbReference type="PANTHER" id="PTHR30600">
    <property type="entry name" value="CYTOCHROME C PEROXIDASE-RELATED"/>
    <property type="match status" value="1"/>
</dbReference>
<evidence type="ECO:0000256" key="4">
    <source>
        <dbReference type="ARBA" id="ARBA00022617"/>
    </source>
</evidence>
<comment type="cofactor">
    <cofactor evidence="13">
        <name>heme</name>
        <dbReference type="ChEBI" id="CHEBI:30413"/>
    </cofactor>
    <text evidence="13">Binds 2 heme groups.</text>
</comment>
<keyword evidence="16" id="KW-0575">Peroxidase</keyword>
<evidence type="ECO:0000256" key="9">
    <source>
        <dbReference type="ARBA" id="ARBA00023002"/>
    </source>
</evidence>
<dbReference type="SUPFAM" id="SSF46626">
    <property type="entry name" value="Cytochrome c"/>
    <property type="match status" value="2"/>
</dbReference>
<dbReference type="OrthoDB" id="9805202at2"/>
<dbReference type="InterPro" id="IPR004852">
    <property type="entry name" value="Di-haem_cyt_c_peroxidsae"/>
</dbReference>
<feature type="domain" description="Cytochrome c" evidence="15">
    <location>
        <begin position="223"/>
        <end position="341"/>
    </location>
</feature>
<evidence type="ECO:0000256" key="7">
    <source>
        <dbReference type="ARBA" id="ARBA00022764"/>
    </source>
</evidence>
<dbReference type="STRING" id="1317122.ATO12_09590"/>
<evidence type="ECO:0000256" key="5">
    <source>
        <dbReference type="ARBA" id="ARBA00022723"/>
    </source>
</evidence>
<evidence type="ECO:0000256" key="2">
    <source>
        <dbReference type="ARBA" id="ARBA00004856"/>
    </source>
</evidence>
<dbReference type="RefSeq" id="WP_051575638.1">
    <property type="nucleotide sequence ID" value="NZ_AQRA01000002.1"/>
</dbReference>
<accession>A0A023BY43</accession>
<dbReference type="Proteomes" id="UP000023541">
    <property type="component" value="Unassembled WGS sequence"/>
</dbReference>
<comment type="pathway">
    <text evidence="2">One-carbon metabolism; methylamine degradation.</text>
</comment>
<evidence type="ECO:0000256" key="14">
    <source>
        <dbReference type="PIRSR" id="PIRSR000294-2"/>
    </source>
</evidence>
<feature type="binding site" description="covalent" evidence="13">
    <location>
        <position position="240"/>
    </location>
    <ligand>
        <name>heme c</name>
        <dbReference type="ChEBI" id="CHEBI:61717"/>
        <label>2</label>
    </ligand>
</feature>
<evidence type="ECO:0000256" key="1">
    <source>
        <dbReference type="ARBA" id="ARBA00004418"/>
    </source>
</evidence>
<keyword evidence="17" id="KW-1185">Reference proteome</keyword>
<dbReference type="FunFam" id="1.10.760.10:FF:000019">
    <property type="entry name" value="Di-heme cytochrome C peroxidase"/>
    <property type="match status" value="1"/>
</dbReference>
<evidence type="ECO:0000259" key="15">
    <source>
        <dbReference type="PROSITE" id="PS51007"/>
    </source>
</evidence>
<keyword evidence="7" id="KW-0574">Periplasm</keyword>
<organism evidence="16 17">
    <name type="scientific">Aquimarina atlantica</name>
    <dbReference type="NCBI Taxonomy" id="1317122"/>
    <lineage>
        <taxon>Bacteria</taxon>
        <taxon>Pseudomonadati</taxon>
        <taxon>Bacteroidota</taxon>
        <taxon>Flavobacteriia</taxon>
        <taxon>Flavobacteriales</taxon>
        <taxon>Flavobacteriaceae</taxon>
        <taxon>Aquimarina</taxon>
    </lineage>
</organism>
<dbReference type="InterPro" id="IPR026259">
    <property type="entry name" value="MauG/Cytc_peroxidase"/>
</dbReference>
<evidence type="ECO:0000256" key="8">
    <source>
        <dbReference type="ARBA" id="ARBA00022982"/>
    </source>
</evidence>
<sequence>MKNLLQWGVILAVCIGCKNDSKQKSKDYIPVSSIGNKAVTVSEADKKAREIFGVLPKIAENPDNPITHEKVTLGKTLYYDKRLSKDNTQSCNTCHNLKTYGVDNQPFSIGNDGKPGGRNSPTTLNAALHMAQFWDGREPDVEAQAGGPILNPIEMAMPSETAVVDRISKIEEYVELFAKAFPEEKAPITYRNIEKAIGAFERKLITPSKFNKYMAGDGSALNKYEKKGMETFISVGCITCHTGALLGGNMYQKFGLTVNYWEYTDSEKIDNGRFDLTKNEADKYMFKVPSLLNIEKTAPYFHDGSVKDLKKAIAIMGETQLNQKLNPQQINEIHLFLETLTGEVPEEALE</sequence>
<comment type="function">
    <text evidence="11">Involved in methylamine metabolism. Essential for the maturation of the beta subunit of MADH, presumably via a step in the biosynthesis of tryptophan tryptophylquinone (TTQ), the cofactor of MADH.</text>
</comment>
<dbReference type="eggNOG" id="COG1858">
    <property type="taxonomic scope" value="Bacteria"/>
</dbReference>
<feature type="binding site" description="covalent" evidence="13">
    <location>
        <position position="237"/>
    </location>
    <ligand>
        <name>heme c</name>
        <dbReference type="ChEBI" id="CHEBI:61717"/>
        <label>2</label>
    </ligand>
</feature>
<reference evidence="16 17" key="1">
    <citation type="submission" date="2014-04" db="EMBL/GenBank/DDBJ databases">
        <title>Aquimarina sp. 22II-S11-z7 Genome Sequencing.</title>
        <authorList>
            <person name="Lai Q."/>
        </authorList>
    </citation>
    <scope>NUCLEOTIDE SEQUENCE [LARGE SCALE GENOMIC DNA]</scope>
    <source>
        <strain evidence="16 17">22II-S11-z7</strain>
    </source>
</reference>
<comment type="PTM">
    <text evidence="13">Binds 2 heme groups per subunit.</text>
</comment>
<keyword evidence="6" id="KW-0732">Signal</keyword>